<proteinExistence type="predicted"/>
<name>A0A0N4U243_DRAME</name>
<gene>
    <name evidence="2" type="ORF">DME_LOCUS5078</name>
</gene>
<protein>
    <submittedName>
        <fullName evidence="2 5">Uncharacterized protein</fullName>
    </submittedName>
</protein>
<keyword evidence="1" id="KW-0812">Transmembrane</keyword>
<dbReference type="AlphaFoldDB" id="A0A0N4U243"/>
<dbReference type="EMBL" id="UYYG01001151">
    <property type="protein sequence ID" value="VDN55105.1"/>
    <property type="molecule type" value="Genomic_DNA"/>
</dbReference>
<dbReference type="OrthoDB" id="5812690at2759"/>
<sequence>MNFSLDTSDEKERMLRIILLIAIHQKAVVGAVISFETGSRQHSHSLCLSSTEVVFRSVKPFESALSRYARRESRFKCPSEITCLSELFYFMNTVDMSRFSAQILTFLPSFVILISMLSFKYIF</sequence>
<evidence type="ECO:0000256" key="1">
    <source>
        <dbReference type="SAM" id="Phobius"/>
    </source>
</evidence>
<feature type="transmembrane region" description="Helical" evidence="1">
    <location>
        <begin position="17"/>
        <end position="35"/>
    </location>
</feature>
<feature type="transmembrane region" description="Helical" evidence="1">
    <location>
        <begin position="99"/>
        <end position="119"/>
    </location>
</feature>
<keyword evidence="1" id="KW-0472">Membrane</keyword>
<evidence type="ECO:0000313" key="3">
    <source>
        <dbReference type="Proteomes" id="UP000038040"/>
    </source>
</evidence>
<organism evidence="3 5">
    <name type="scientific">Dracunculus medinensis</name>
    <name type="common">Guinea worm</name>
    <dbReference type="NCBI Taxonomy" id="318479"/>
    <lineage>
        <taxon>Eukaryota</taxon>
        <taxon>Metazoa</taxon>
        <taxon>Ecdysozoa</taxon>
        <taxon>Nematoda</taxon>
        <taxon>Chromadorea</taxon>
        <taxon>Rhabditida</taxon>
        <taxon>Spirurina</taxon>
        <taxon>Dracunculoidea</taxon>
        <taxon>Dracunculidae</taxon>
        <taxon>Dracunculus</taxon>
    </lineage>
</organism>
<keyword evidence="1" id="KW-1133">Transmembrane helix</keyword>
<keyword evidence="4" id="KW-1185">Reference proteome</keyword>
<reference evidence="5" key="1">
    <citation type="submission" date="2017-02" db="UniProtKB">
        <authorList>
            <consortium name="WormBaseParasite"/>
        </authorList>
    </citation>
    <scope>IDENTIFICATION</scope>
</reference>
<evidence type="ECO:0000313" key="5">
    <source>
        <dbReference type="WBParaSite" id="DME_0000071801-mRNA-1"/>
    </source>
</evidence>
<dbReference type="Proteomes" id="UP000274756">
    <property type="component" value="Unassembled WGS sequence"/>
</dbReference>
<evidence type="ECO:0000313" key="2">
    <source>
        <dbReference type="EMBL" id="VDN55105.1"/>
    </source>
</evidence>
<evidence type="ECO:0000313" key="4">
    <source>
        <dbReference type="Proteomes" id="UP000274756"/>
    </source>
</evidence>
<reference evidence="2 4" key="2">
    <citation type="submission" date="2018-11" db="EMBL/GenBank/DDBJ databases">
        <authorList>
            <consortium name="Pathogen Informatics"/>
        </authorList>
    </citation>
    <scope>NUCLEOTIDE SEQUENCE [LARGE SCALE GENOMIC DNA]</scope>
</reference>
<dbReference type="Proteomes" id="UP000038040">
    <property type="component" value="Unplaced"/>
</dbReference>
<dbReference type="WBParaSite" id="DME_0000071801-mRNA-1">
    <property type="protein sequence ID" value="DME_0000071801-mRNA-1"/>
    <property type="gene ID" value="DME_0000071801"/>
</dbReference>
<accession>A0A0N4U243</accession>